<dbReference type="InParanoid" id="D2VR52"/>
<reference evidence="3 4" key="1">
    <citation type="journal article" date="2010" name="Cell">
        <title>The genome of Naegleria gruberi illuminates early eukaryotic versatility.</title>
        <authorList>
            <person name="Fritz-Laylin L.K."/>
            <person name="Prochnik S.E."/>
            <person name="Ginger M.L."/>
            <person name="Dacks J.B."/>
            <person name="Carpenter M.L."/>
            <person name="Field M.C."/>
            <person name="Kuo A."/>
            <person name="Paredez A."/>
            <person name="Chapman J."/>
            <person name="Pham J."/>
            <person name="Shu S."/>
            <person name="Neupane R."/>
            <person name="Cipriano M."/>
            <person name="Mancuso J."/>
            <person name="Tu H."/>
            <person name="Salamov A."/>
            <person name="Lindquist E."/>
            <person name="Shapiro H."/>
            <person name="Lucas S."/>
            <person name="Grigoriev I.V."/>
            <person name="Cande W.Z."/>
            <person name="Fulton C."/>
            <person name="Rokhsar D.S."/>
            <person name="Dawson S.C."/>
        </authorList>
    </citation>
    <scope>NUCLEOTIDE SEQUENCE [LARGE SCALE GENOMIC DNA]</scope>
    <source>
        <strain evidence="3 4">NEG-M</strain>
    </source>
</reference>
<sequence length="111" mass="12781">MSSVASSALSKGKKESVSHHNNSHTKQDDSDLWNFTVSQRKNELREERRVVHNQRSNNYETVQSLEKQLSETEVALFIAREQLSAANKEKEALEEQVIIQACHIQDLENKF</sequence>
<proteinExistence type="predicted"/>
<dbReference type="Proteomes" id="UP000006671">
    <property type="component" value="Unassembled WGS sequence"/>
</dbReference>
<feature type="region of interest" description="Disordered" evidence="2">
    <location>
        <begin position="1"/>
        <end position="34"/>
    </location>
</feature>
<evidence type="ECO:0000256" key="2">
    <source>
        <dbReference type="SAM" id="MobiDB-lite"/>
    </source>
</evidence>
<dbReference type="VEuPathDB" id="AmoebaDB:NAEGRDRAFT_71464"/>
<name>D2VR52_NAEGR</name>
<evidence type="ECO:0000313" key="3">
    <source>
        <dbReference type="EMBL" id="EFC40744.1"/>
    </source>
</evidence>
<keyword evidence="1" id="KW-0175">Coiled coil</keyword>
<evidence type="ECO:0000256" key="1">
    <source>
        <dbReference type="SAM" id="Coils"/>
    </source>
</evidence>
<feature type="coiled-coil region" evidence="1">
    <location>
        <begin position="62"/>
        <end position="110"/>
    </location>
</feature>
<gene>
    <name evidence="3" type="ORF">NAEGRDRAFT_71464</name>
</gene>
<keyword evidence="4" id="KW-1185">Reference proteome</keyword>
<dbReference type="AlphaFoldDB" id="D2VR52"/>
<dbReference type="KEGG" id="ngr:NAEGRDRAFT_71464"/>
<evidence type="ECO:0000313" key="4">
    <source>
        <dbReference type="Proteomes" id="UP000006671"/>
    </source>
</evidence>
<accession>D2VR52</accession>
<organism evidence="4">
    <name type="scientific">Naegleria gruberi</name>
    <name type="common">Amoeba</name>
    <dbReference type="NCBI Taxonomy" id="5762"/>
    <lineage>
        <taxon>Eukaryota</taxon>
        <taxon>Discoba</taxon>
        <taxon>Heterolobosea</taxon>
        <taxon>Tetramitia</taxon>
        <taxon>Eutetramitia</taxon>
        <taxon>Vahlkampfiidae</taxon>
        <taxon>Naegleria</taxon>
    </lineage>
</organism>
<dbReference type="RefSeq" id="XP_002673488.1">
    <property type="nucleotide sequence ID" value="XM_002673442.1"/>
</dbReference>
<dbReference type="GeneID" id="8864582"/>
<protein>
    <submittedName>
        <fullName evidence="3">Predicted protein</fullName>
    </submittedName>
</protein>
<dbReference type="EMBL" id="GG738890">
    <property type="protein sequence ID" value="EFC40744.1"/>
    <property type="molecule type" value="Genomic_DNA"/>
</dbReference>